<proteinExistence type="predicted"/>
<reference evidence="3" key="1">
    <citation type="submission" date="2015-12" db="EMBL/GenBank/DDBJ databases">
        <title>Klebsiella pneumoniae strain KP04 plasmid pKP04VIM, complete sequence.</title>
        <authorList>
            <person name="Li R."/>
            <person name="Lin D."/>
            <person name="Chen C."/>
        </authorList>
    </citation>
    <scope>NUCLEOTIDE SEQUENCE</scope>
    <source>
        <plasmid evidence="3">pKP04VIM</plasmid>
    </source>
</reference>
<dbReference type="AlphaFoldDB" id="A0A1B1LQC4"/>
<dbReference type="InterPro" id="IPR036465">
    <property type="entry name" value="vWFA_dom_sf"/>
</dbReference>
<dbReference type="InterPro" id="IPR002035">
    <property type="entry name" value="VWF_A"/>
</dbReference>
<name>A0A1B1LQC4_KLEPN</name>
<feature type="coiled-coil region" evidence="1">
    <location>
        <begin position="20"/>
        <end position="47"/>
    </location>
</feature>
<dbReference type="SUPFAM" id="SSF53300">
    <property type="entry name" value="vWA-like"/>
    <property type="match status" value="1"/>
</dbReference>
<evidence type="ECO:0000259" key="2">
    <source>
        <dbReference type="Pfam" id="PF00092"/>
    </source>
</evidence>
<keyword evidence="1" id="KW-0175">Coiled coil</keyword>
<protein>
    <recommendedName>
        <fullName evidence="2">VWFA domain-containing protein</fullName>
    </recommendedName>
</protein>
<dbReference type="EMBL" id="KU318421">
    <property type="protein sequence ID" value="ANS55229.1"/>
    <property type="molecule type" value="Genomic_DNA"/>
</dbReference>
<keyword evidence="3" id="KW-0614">Plasmid</keyword>
<evidence type="ECO:0000256" key="1">
    <source>
        <dbReference type="SAM" id="Coils"/>
    </source>
</evidence>
<feature type="domain" description="VWFA" evidence="2">
    <location>
        <begin position="160"/>
        <end position="228"/>
    </location>
</feature>
<organism evidence="3">
    <name type="scientific">Klebsiella pneumoniae</name>
    <dbReference type="NCBI Taxonomy" id="573"/>
    <lineage>
        <taxon>Bacteria</taxon>
        <taxon>Pseudomonadati</taxon>
        <taxon>Pseudomonadota</taxon>
        <taxon>Gammaproteobacteria</taxon>
        <taxon>Enterobacterales</taxon>
        <taxon>Enterobacteriaceae</taxon>
        <taxon>Klebsiella/Raoultella group</taxon>
        <taxon>Klebsiella</taxon>
        <taxon>Klebsiella pneumoniae complex</taxon>
    </lineage>
</organism>
<dbReference type="Pfam" id="PF00092">
    <property type="entry name" value="VWA"/>
    <property type="match status" value="1"/>
</dbReference>
<geneLocation type="plasmid" evidence="3">
    <name>pKP04VIM</name>
</geneLocation>
<dbReference type="Gene3D" id="3.40.50.410">
    <property type="entry name" value="von Willebrand factor, type A domain"/>
    <property type="match status" value="1"/>
</dbReference>
<accession>A0A1B1LQC4</accession>
<evidence type="ECO:0000313" key="3">
    <source>
        <dbReference type="EMBL" id="ANS55229.1"/>
    </source>
</evidence>
<sequence length="258" mass="28727">MASSFSDADVKHFGFRFGFISLTEEDYNNARDNSRELRKLLSSLNKQNVRRNNRLSDRGVRLHDRKLVEVPMGATSVFRKSGEGYKRSDVGVINLRDISASMCDVSVLALNANLAFTLACETVNNIDVADIVYPVQQVDCIDVIKSFNKTVSASFSNYENVSSGLYTPTAKAINSCVEYFNRLNFSRKVIFIATDGDPSDTVEEVCAAVKNAKKHGIEIVCVGYGISKPQGFDGVYFQKINDISELNSLYRDLIRSLI</sequence>